<protein>
    <recommendedName>
        <fullName evidence="4">Secreted protein</fullName>
    </recommendedName>
</protein>
<evidence type="ECO:0000256" key="1">
    <source>
        <dbReference type="SAM" id="SignalP"/>
    </source>
</evidence>
<dbReference type="Proteomes" id="UP000659223">
    <property type="component" value="Unassembled WGS sequence"/>
</dbReference>
<accession>A0ABQ2Y6F7</accession>
<gene>
    <name evidence="2" type="ORF">GCM10010324_08510</name>
</gene>
<dbReference type="EMBL" id="BMUT01000001">
    <property type="protein sequence ID" value="GGX65763.1"/>
    <property type="molecule type" value="Genomic_DNA"/>
</dbReference>
<evidence type="ECO:0000313" key="2">
    <source>
        <dbReference type="EMBL" id="GGX65763.1"/>
    </source>
</evidence>
<evidence type="ECO:0000313" key="3">
    <source>
        <dbReference type="Proteomes" id="UP000659223"/>
    </source>
</evidence>
<dbReference type="RefSeq" id="WP_190020161.1">
    <property type="nucleotide sequence ID" value="NZ_BMUT01000001.1"/>
</dbReference>
<name>A0ABQ2Y6F7_9ACTN</name>
<comment type="caution">
    <text evidence="2">The sequence shown here is derived from an EMBL/GenBank/DDBJ whole genome shotgun (WGS) entry which is preliminary data.</text>
</comment>
<organism evidence="2 3">
    <name type="scientific">Streptomyces hiroshimensis</name>
    <dbReference type="NCBI Taxonomy" id="66424"/>
    <lineage>
        <taxon>Bacteria</taxon>
        <taxon>Bacillati</taxon>
        <taxon>Actinomycetota</taxon>
        <taxon>Actinomycetes</taxon>
        <taxon>Kitasatosporales</taxon>
        <taxon>Streptomycetaceae</taxon>
        <taxon>Streptomyces</taxon>
    </lineage>
</organism>
<feature type="signal peptide" evidence="1">
    <location>
        <begin position="1"/>
        <end position="23"/>
    </location>
</feature>
<feature type="chain" id="PRO_5047440373" description="Secreted protein" evidence="1">
    <location>
        <begin position="24"/>
        <end position="62"/>
    </location>
</feature>
<evidence type="ECO:0008006" key="4">
    <source>
        <dbReference type="Google" id="ProtNLM"/>
    </source>
</evidence>
<proteinExistence type="predicted"/>
<keyword evidence="1" id="KW-0732">Signal</keyword>
<reference evidence="3" key="1">
    <citation type="journal article" date="2019" name="Int. J. Syst. Evol. Microbiol.">
        <title>The Global Catalogue of Microorganisms (GCM) 10K type strain sequencing project: providing services to taxonomists for standard genome sequencing and annotation.</title>
        <authorList>
            <consortium name="The Broad Institute Genomics Platform"/>
            <consortium name="The Broad Institute Genome Sequencing Center for Infectious Disease"/>
            <person name="Wu L."/>
            <person name="Ma J."/>
        </authorList>
    </citation>
    <scope>NUCLEOTIDE SEQUENCE [LARGE SCALE GENOMIC DNA]</scope>
    <source>
        <strain evidence="3">JCM 4586</strain>
    </source>
</reference>
<keyword evidence="3" id="KW-1185">Reference proteome</keyword>
<sequence>MRRIAAVVLGTACLLGVSTTTAAAVPDPLAVVGCVAGDVTGLLDPAAPGVPAEVPVTHCLAP</sequence>